<dbReference type="Proteomes" id="UP001062846">
    <property type="component" value="Chromosome 9"/>
</dbReference>
<organism evidence="1 2">
    <name type="scientific">Rhododendron molle</name>
    <name type="common">Chinese azalea</name>
    <name type="synonym">Azalea mollis</name>
    <dbReference type="NCBI Taxonomy" id="49168"/>
    <lineage>
        <taxon>Eukaryota</taxon>
        <taxon>Viridiplantae</taxon>
        <taxon>Streptophyta</taxon>
        <taxon>Embryophyta</taxon>
        <taxon>Tracheophyta</taxon>
        <taxon>Spermatophyta</taxon>
        <taxon>Magnoliopsida</taxon>
        <taxon>eudicotyledons</taxon>
        <taxon>Gunneridae</taxon>
        <taxon>Pentapetalae</taxon>
        <taxon>asterids</taxon>
        <taxon>Ericales</taxon>
        <taxon>Ericaceae</taxon>
        <taxon>Ericoideae</taxon>
        <taxon>Rhodoreae</taxon>
        <taxon>Rhododendron</taxon>
    </lineage>
</organism>
<evidence type="ECO:0000313" key="2">
    <source>
        <dbReference type="Proteomes" id="UP001062846"/>
    </source>
</evidence>
<accession>A0ACC0M9T9</accession>
<protein>
    <submittedName>
        <fullName evidence="1">Uncharacterized protein</fullName>
    </submittedName>
</protein>
<proteinExistence type="predicted"/>
<comment type="caution">
    <text evidence="1">The sequence shown here is derived from an EMBL/GenBank/DDBJ whole genome shotgun (WGS) entry which is preliminary data.</text>
</comment>
<name>A0ACC0M9T9_RHOML</name>
<sequence length="413" mass="46834">MCHLKNNNAAKPQRAQSSMEVAEMEEALKNGYHPYMRTPIYVVESHGSKVSQLTISSVSLILGDLSDAVEVGLDSVKTNNIECIWADMLALCTGMRPVIMVDYGGKMPELQEHLCGVLKLSQKESSMFENLRVMVIEDMIYLIHIKWLAEFVRSSLNSETELLFVDLEQDPPKMIRHAEESSVAMELVSVQKWFSLIFPVDRMNSDPLPSHRIDSMSSGKSRIEELVMSQSSELIDLSRCMQETEITIPTLNGWLLGYPIVYLFSKEHISDAIYNLSTKSLHLFKVLVRSCFFPSVRSRSCQYFSQYQIDLLAETMGRISDNDINSDDVGIESIPGKMCSVTIVMSYCKNVVNIIKNASNSFSVPYELSLEGRNEPWAETFISQMRAKWERCKQVWGSLHMEVSSCYPQAIVL</sequence>
<evidence type="ECO:0000313" key="1">
    <source>
        <dbReference type="EMBL" id="KAI8537526.1"/>
    </source>
</evidence>
<gene>
    <name evidence="1" type="ORF">RHMOL_Rhmol09G0030900</name>
</gene>
<dbReference type="EMBL" id="CM046396">
    <property type="protein sequence ID" value="KAI8537526.1"/>
    <property type="molecule type" value="Genomic_DNA"/>
</dbReference>
<keyword evidence="2" id="KW-1185">Reference proteome</keyword>
<reference evidence="1" key="1">
    <citation type="submission" date="2022-02" db="EMBL/GenBank/DDBJ databases">
        <title>Plant Genome Project.</title>
        <authorList>
            <person name="Zhang R.-G."/>
        </authorList>
    </citation>
    <scope>NUCLEOTIDE SEQUENCE</scope>
    <source>
        <strain evidence="1">AT1</strain>
    </source>
</reference>